<dbReference type="Gene3D" id="3.40.250.10">
    <property type="entry name" value="Rhodanese-like domain"/>
    <property type="match status" value="2"/>
</dbReference>
<sequence>MRVLLALALVALGGCAATAPRPAASPDLVVSAAELADGIEGAVVVHVARERADYDAGHVPGARFLPLSAVAAERGGVPNMLPPLAEVRAAFQAVGVSDGSRVVLYGDLGGLSAARALYALDAIGHPGGAVLDGGLAAWQRAGQPVSTDAAPPARAGSITTAPDPRVTATASDVRALLDDAAAGRAALVDARPFEQYTGATPGGGVTRPGHVPGAASLFWEEDLRPDGTLRSLDELRARYAEAGAVPGEPVVTYCRTGVQASHAYLVARLLGLQPRLYDGSFFEWSTQTDYPVQPGPQP</sequence>
<dbReference type="InterPro" id="IPR001307">
    <property type="entry name" value="Thiosulphate_STrfase_CS"/>
</dbReference>
<feature type="signal peptide" evidence="3">
    <location>
        <begin position="1"/>
        <end position="19"/>
    </location>
</feature>
<dbReference type="PROSITE" id="PS50206">
    <property type="entry name" value="RHODANESE_3"/>
    <property type="match status" value="2"/>
</dbReference>
<dbReference type="PROSITE" id="PS51257">
    <property type="entry name" value="PROKAR_LIPOPROTEIN"/>
    <property type="match status" value="1"/>
</dbReference>
<evidence type="ECO:0000256" key="1">
    <source>
        <dbReference type="ARBA" id="ARBA00022737"/>
    </source>
</evidence>
<organism evidence="5 6">
    <name type="scientific">Rubricoccus marinus</name>
    <dbReference type="NCBI Taxonomy" id="716817"/>
    <lineage>
        <taxon>Bacteria</taxon>
        <taxon>Pseudomonadati</taxon>
        <taxon>Rhodothermota</taxon>
        <taxon>Rhodothermia</taxon>
        <taxon>Rhodothermales</taxon>
        <taxon>Rubricoccaceae</taxon>
        <taxon>Rubricoccus</taxon>
    </lineage>
</organism>
<dbReference type="InterPro" id="IPR001763">
    <property type="entry name" value="Rhodanese-like_dom"/>
</dbReference>
<dbReference type="AlphaFoldDB" id="A0A259TUV1"/>
<keyword evidence="3" id="KW-0732">Signal</keyword>
<dbReference type="SMART" id="SM00450">
    <property type="entry name" value="RHOD"/>
    <property type="match status" value="2"/>
</dbReference>
<dbReference type="RefSeq" id="WP_094551496.1">
    <property type="nucleotide sequence ID" value="NZ_MQWB01000010.1"/>
</dbReference>
<feature type="domain" description="Rhodanese" evidence="4">
    <location>
        <begin position="181"/>
        <end position="293"/>
    </location>
</feature>
<dbReference type="InterPro" id="IPR051126">
    <property type="entry name" value="Thiosulfate_sulfurtransferase"/>
</dbReference>
<dbReference type="PANTHER" id="PTHR43855">
    <property type="entry name" value="THIOSULFATE SULFURTRANSFERASE"/>
    <property type="match status" value="1"/>
</dbReference>
<dbReference type="CDD" id="cd01449">
    <property type="entry name" value="TST_Repeat_2"/>
    <property type="match status" value="1"/>
</dbReference>
<dbReference type="FunCoup" id="A0A259TUV1">
    <property type="interactions" value="455"/>
</dbReference>
<feature type="region of interest" description="Disordered" evidence="2">
    <location>
        <begin position="143"/>
        <end position="164"/>
    </location>
</feature>
<evidence type="ECO:0000259" key="4">
    <source>
        <dbReference type="PROSITE" id="PS50206"/>
    </source>
</evidence>
<evidence type="ECO:0000256" key="3">
    <source>
        <dbReference type="SAM" id="SignalP"/>
    </source>
</evidence>
<dbReference type="InParanoid" id="A0A259TUV1"/>
<evidence type="ECO:0000313" key="5">
    <source>
        <dbReference type="EMBL" id="OZC01407.1"/>
    </source>
</evidence>
<dbReference type="PROSITE" id="PS00380">
    <property type="entry name" value="RHODANESE_1"/>
    <property type="match status" value="1"/>
</dbReference>
<keyword evidence="6" id="KW-1185">Reference proteome</keyword>
<dbReference type="CDD" id="cd01448">
    <property type="entry name" value="TST_Repeat_1"/>
    <property type="match status" value="1"/>
</dbReference>
<gene>
    <name evidence="5" type="ORF">BSZ36_17120</name>
</gene>
<dbReference type="Proteomes" id="UP000216446">
    <property type="component" value="Unassembled WGS sequence"/>
</dbReference>
<evidence type="ECO:0000256" key="2">
    <source>
        <dbReference type="SAM" id="MobiDB-lite"/>
    </source>
</evidence>
<evidence type="ECO:0000313" key="6">
    <source>
        <dbReference type="Proteomes" id="UP000216446"/>
    </source>
</evidence>
<feature type="domain" description="Rhodanese" evidence="4">
    <location>
        <begin position="48"/>
        <end position="147"/>
    </location>
</feature>
<dbReference type="GO" id="GO:0004792">
    <property type="term" value="F:thiosulfate-cyanide sulfurtransferase activity"/>
    <property type="evidence" value="ECO:0007669"/>
    <property type="project" value="InterPro"/>
</dbReference>
<comment type="caution">
    <text evidence="5">The sequence shown here is derived from an EMBL/GenBank/DDBJ whole genome shotgun (WGS) entry which is preliminary data.</text>
</comment>
<reference evidence="5 6" key="1">
    <citation type="submission" date="2016-11" db="EMBL/GenBank/DDBJ databases">
        <title>Study of marine rhodopsin-containing bacteria.</title>
        <authorList>
            <person name="Yoshizawa S."/>
            <person name="Kumagai Y."/>
            <person name="Kogure K."/>
        </authorList>
    </citation>
    <scope>NUCLEOTIDE SEQUENCE [LARGE SCALE GENOMIC DNA]</scope>
    <source>
        <strain evidence="5 6">SG-29</strain>
    </source>
</reference>
<dbReference type="OrthoDB" id="9770030at2"/>
<dbReference type="SUPFAM" id="SSF52821">
    <property type="entry name" value="Rhodanese/Cell cycle control phosphatase"/>
    <property type="match status" value="2"/>
</dbReference>
<keyword evidence="1" id="KW-0677">Repeat</keyword>
<proteinExistence type="predicted"/>
<dbReference type="PANTHER" id="PTHR43855:SF1">
    <property type="entry name" value="THIOSULFATE SULFURTRANSFERASE"/>
    <property type="match status" value="1"/>
</dbReference>
<feature type="chain" id="PRO_5013147607" description="Rhodanese domain-containing protein" evidence="3">
    <location>
        <begin position="20"/>
        <end position="298"/>
    </location>
</feature>
<name>A0A259TUV1_9BACT</name>
<dbReference type="Pfam" id="PF00581">
    <property type="entry name" value="Rhodanese"/>
    <property type="match status" value="2"/>
</dbReference>
<accession>A0A259TUV1</accession>
<dbReference type="EMBL" id="MQWB01000010">
    <property type="protein sequence ID" value="OZC01407.1"/>
    <property type="molecule type" value="Genomic_DNA"/>
</dbReference>
<protein>
    <recommendedName>
        <fullName evidence="4">Rhodanese domain-containing protein</fullName>
    </recommendedName>
</protein>
<dbReference type="InterPro" id="IPR036873">
    <property type="entry name" value="Rhodanese-like_dom_sf"/>
</dbReference>